<dbReference type="EMBL" id="JADPVI010000003">
    <property type="protein sequence ID" value="MBF8458020.1"/>
    <property type="molecule type" value="Genomic_DNA"/>
</dbReference>
<gene>
    <name evidence="1" type="ORF">IV494_12610</name>
</gene>
<dbReference type="PANTHER" id="PTHR34070">
    <property type="entry name" value="ARMADILLO-TYPE FOLD"/>
    <property type="match status" value="1"/>
</dbReference>
<dbReference type="InterPro" id="IPR016024">
    <property type="entry name" value="ARM-type_fold"/>
</dbReference>
<dbReference type="RefSeq" id="WP_196080484.1">
    <property type="nucleotide sequence ID" value="NZ_JADPVI010000003.1"/>
</dbReference>
<evidence type="ECO:0000313" key="2">
    <source>
        <dbReference type="Proteomes" id="UP000660070"/>
    </source>
</evidence>
<dbReference type="Pfam" id="PF08713">
    <property type="entry name" value="DNA_alkylation"/>
    <property type="match status" value="1"/>
</dbReference>
<dbReference type="Gene3D" id="1.25.10.90">
    <property type="match status" value="1"/>
</dbReference>
<comment type="caution">
    <text evidence="1">The sequence shown here is derived from an EMBL/GenBank/DDBJ whole genome shotgun (WGS) entry which is preliminary data.</text>
</comment>
<dbReference type="CDD" id="cd06561">
    <property type="entry name" value="AlkD_like"/>
    <property type="match status" value="1"/>
</dbReference>
<evidence type="ECO:0000313" key="1">
    <source>
        <dbReference type="EMBL" id="MBF8458020.1"/>
    </source>
</evidence>
<dbReference type="InterPro" id="IPR014825">
    <property type="entry name" value="DNA_alkylation"/>
</dbReference>
<dbReference type="Proteomes" id="UP000660070">
    <property type="component" value="Unassembled WGS sequence"/>
</dbReference>
<organism evidence="1 2">
    <name type="scientific">Kaistella gelatinilytica</name>
    <dbReference type="NCBI Taxonomy" id="2787636"/>
    <lineage>
        <taxon>Bacteria</taxon>
        <taxon>Pseudomonadati</taxon>
        <taxon>Bacteroidota</taxon>
        <taxon>Flavobacteriia</taxon>
        <taxon>Flavobacteriales</taxon>
        <taxon>Weeksellaceae</taxon>
        <taxon>Chryseobacterium group</taxon>
        <taxon>Kaistella</taxon>
    </lineage>
</organism>
<protein>
    <submittedName>
        <fullName evidence="1">DNA alkylation repair protein</fullName>
    </submittedName>
</protein>
<reference evidence="1 2" key="1">
    <citation type="submission" date="2020-11" db="EMBL/GenBank/DDBJ databases">
        <title>Kaistella gelatinilytica sp. nov., a flavobacterium isolated from Antarctic Soil.</title>
        <authorList>
            <person name="Li J."/>
        </authorList>
    </citation>
    <scope>NUCLEOTIDE SEQUENCE [LARGE SCALE GENOMIC DNA]</scope>
    <source>
        <strain evidence="1 2">G5-32</strain>
    </source>
</reference>
<sequence>MIDEIKSALQELSSSEKKKFLPKFFKAGKGEYAEGDQFIGVTVPNQRKIAKEFGDKISLAELEKLLSSPIHEHRHCALLILVSIFEKSINSKERKEIVEFYLKNRNHVNNWDLVDNSCYKILGRYCYENQDNTILVNLSEEENLWSKRIAVVATMFHVKKGSFSLLKELTLKNLHHEHDLMHKANGWLLREMGKKDQKELLDFLNLHYQKMPRTTLRYAIEKLDEDVRQDFLKGRI</sequence>
<proteinExistence type="predicted"/>
<dbReference type="SUPFAM" id="SSF48371">
    <property type="entry name" value="ARM repeat"/>
    <property type="match status" value="1"/>
</dbReference>
<keyword evidence="2" id="KW-1185">Reference proteome</keyword>
<accession>A0ABS0FE74</accession>
<dbReference type="PANTHER" id="PTHR34070:SF1">
    <property type="entry name" value="DNA ALKYLATION REPAIR PROTEIN"/>
    <property type="match status" value="1"/>
</dbReference>
<name>A0ABS0FE74_9FLAO</name>